<dbReference type="PANTHER" id="PTHR43685:SF5">
    <property type="entry name" value="GLYCOSYLTRANSFERASE EPSE-RELATED"/>
    <property type="match status" value="1"/>
</dbReference>
<evidence type="ECO:0000256" key="1">
    <source>
        <dbReference type="ARBA" id="ARBA00006739"/>
    </source>
</evidence>
<keyword evidence="2 5" id="KW-0328">Glycosyltransferase</keyword>
<name>A0ABV7EN22_9GAMM</name>
<sequence length="277" mass="31350">MSGNDTNTVRQPCLAALIPAWNPREGLMETLRSISAQPVECVIFVVDDGSEPPIELPARMGRMPIRVIRQDPNRGISAALNTGLRTILAQSFEFVARNDCSDIDHVDRLSLQLAYLRENPDVVLVGSSVRFDTPNHGMQYTFVAPETKAQIKKKMHYSAAIVHSSCMFRTEAFRQSGLYSGKYPHAEDYDLFFRLLKDNREIRNLPETLVTAAYNPGSVSMSNRRISLMSRLKLQLKYFDPLFAHSYLGILQTLGLWLTPYRLVCMLKAKPLARNRS</sequence>
<comment type="caution">
    <text evidence="5">The sequence shown here is derived from an EMBL/GenBank/DDBJ whole genome shotgun (WGS) entry which is preliminary data.</text>
</comment>
<protein>
    <submittedName>
        <fullName evidence="5">Glycosyltransferase</fullName>
        <ecNumber evidence="5">2.4.-.-</ecNumber>
    </submittedName>
</protein>
<dbReference type="RefSeq" id="WP_380687051.1">
    <property type="nucleotide sequence ID" value="NZ_JBHRSS010000003.1"/>
</dbReference>
<keyword evidence="6" id="KW-1185">Reference proteome</keyword>
<gene>
    <name evidence="5" type="ORF">ACFOSU_04900</name>
</gene>
<evidence type="ECO:0000313" key="5">
    <source>
        <dbReference type="EMBL" id="MFC3103225.1"/>
    </source>
</evidence>
<feature type="domain" description="Glycosyltransferase 2-like" evidence="4">
    <location>
        <begin position="17"/>
        <end position="175"/>
    </location>
</feature>
<accession>A0ABV7EN22</accession>
<dbReference type="SUPFAM" id="SSF53448">
    <property type="entry name" value="Nucleotide-diphospho-sugar transferases"/>
    <property type="match status" value="1"/>
</dbReference>
<evidence type="ECO:0000256" key="3">
    <source>
        <dbReference type="ARBA" id="ARBA00022679"/>
    </source>
</evidence>
<dbReference type="Pfam" id="PF00535">
    <property type="entry name" value="Glycos_transf_2"/>
    <property type="match status" value="1"/>
</dbReference>
<dbReference type="EMBL" id="JBHRSS010000003">
    <property type="protein sequence ID" value="MFC3103225.1"/>
    <property type="molecule type" value="Genomic_DNA"/>
</dbReference>
<evidence type="ECO:0000313" key="6">
    <source>
        <dbReference type="Proteomes" id="UP001595462"/>
    </source>
</evidence>
<proteinExistence type="inferred from homology"/>
<dbReference type="InterPro" id="IPR050834">
    <property type="entry name" value="Glycosyltransf_2"/>
</dbReference>
<dbReference type="PANTHER" id="PTHR43685">
    <property type="entry name" value="GLYCOSYLTRANSFERASE"/>
    <property type="match status" value="1"/>
</dbReference>
<dbReference type="Gene3D" id="3.90.550.10">
    <property type="entry name" value="Spore Coat Polysaccharide Biosynthesis Protein SpsA, Chain A"/>
    <property type="match status" value="1"/>
</dbReference>
<keyword evidence="3 5" id="KW-0808">Transferase</keyword>
<reference evidence="6" key="1">
    <citation type="journal article" date="2019" name="Int. J. Syst. Evol. Microbiol.">
        <title>The Global Catalogue of Microorganisms (GCM) 10K type strain sequencing project: providing services to taxonomists for standard genome sequencing and annotation.</title>
        <authorList>
            <consortium name="The Broad Institute Genomics Platform"/>
            <consortium name="The Broad Institute Genome Sequencing Center for Infectious Disease"/>
            <person name="Wu L."/>
            <person name="Ma J."/>
        </authorList>
    </citation>
    <scope>NUCLEOTIDE SEQUENCE [LARGE SCALE GENOMIC DNA]</scope>
    <source>
        <strain evidence="6">KCTC 52640</strain>
    </source>
</reference>
<comment type="similarity">
    <text evidence="1">Belongs to the glycosyltransferase 2 family.</text>
</comment>
<dbReference type="EC" id="2.4.-.-" evidence="5"/>
<dbReference type="Proteomes" id="UP001595462">
    <property type="component" value="Unassembled WGS sequence"/>
</dbReference>
<dbReference type="InterPro" id="IPR029044">
    <property type="entry name" value="Nucleotide-diphossugar_trans"/>
</dbReference>
<organism evidence="5 6">
    <name type="scientific">Salinisphaera aquimarina</name>
    <dbReference type="NCBI Taxonomy" id="2094031"/>
    <lineage>
        <taxon>Bacteria</taxon>
        <taxon>Pseudomonadati</taxon>
        <taxon>Pseudomonadota</taxon>
        <taxon>Gammaproteobacteria</taxon>
        <taxon>Salinisphaerales</taxon>
        <taxon>Salinisphaeraceae</taxon>
        <taxon>Salinisphaera</taxon>
    </lineage>
</organism>
<evidence type="ECO:0000259" key="4">
    <source>
        <dbReference type="Pfam" id="PF00535"/>
    </source>
</evidence>
<dbReference type="GO" id="GO:0016757">
    <property type="term" value="F:glycosyltransferase activity"/>
    <property type="evidence" value="ECO:0007669"/>
    <property type="project" value="UniProtKB-KW"/>
</dbReference>
<evidence type="ECO:0000256" key="2">
    <source>
        <dbReference type="ARBA" id="ARBA00022676"/>
    </source>
</evidence>
<dbReference type="InterPro" id="IPR001173">
    <property type="entry name" value="Glyco_trans_2-like"/>
</dbReference>